<keyword evidence="5" id="KW-1185">Reference proteome</keyword>
<keyword evidence="2" id="KW-0012">Acyltransferase</keyword>
<dbReference type="Gene3D" id="3.40.630.30">
    <property type="match status" value="1"/>
</dbReference>
<dbReference type="PANTHER" id="PTHR10908:SF0">
    <property type="entry name" value="SEROTONIN N-ACETYLTRANSFERASE"/>
    <property type="match status" value="1"/>
</dbReference>
<dbReference type="InterPro" id="IPR016181">
    <property type="entry name" value="Acyl_CoA_acyltransferase"/>
</dbReference>
<dbReference type="Pfam" id="PF13673">
    <property type="entry name" value="Acetyltransf_10"/>
    <property type="match status" value="1"/>
</dbReference>
<feature type="domain" description="N-acetyltransferase" evidence="3">
    <location>
        <begin position="2"/>
        <end position="162"/>
    </location>
</feature>
<dbReference type="RefSeq" id="WP_066333978.1">
    <property type="nucleotide sequence ID" value="NZ_LWSG01000021.1"/>
</dbReference>
<dbReference type="InterPro" id="IPR000182">
    <property type="entry name" value="GNAT_dom"/>
</dbReference>
<dbReference type="OrthoDB" id="9800962at2"/>
<dbReference type="GO" id="GO:0008080">
    <property type="term" value="F:N-acetyltransferase activity"/>
    <property type="evidence" value="ECO:0007669"/>
    <property type="project" value="UniProtKB-ARBA"/>
</dbReference>
<accession>A0A179SVS7</accession>
<sequence>MLKIRNVKMEDLPELVVIENICFTKEEAATIEGFEKRIHLIPDSFFVAEEDGVIIGLVNGPVIETAYITDDLFNYIKANPASGGHQSILGLAVAPQFQKQGVASALLEHLEIEANTNKRESITLTCKENLISFYENQGYINCGVSNSKHGGVVWYNMSKKLK</sequence>
<evidence type="ECO:0000313" key="5">
    <source>
        <dbReference type="Proteomes" id="UP000078534"/>
    </source>
</evidence>
<organism evidence="4 5">
    <name type="scientific">Metabacillus litoralis</name>
    <dbReference type="NCBI Taxonomy" id="152268"/>
    <lineage>
        <taxon>Bacteria</taxon>
        <taxon>Bacillati</taxon>
        <taxon>Bacillota</taxon>
        <taxon>Bacilli</taxon>
        <taxon>Bacillales</taxon>
        <taxon>Bacillaceae</taxon>
        <taxon>Metabacillus</taxon>
    </lineage>
</organism>
<gene>
    <name evidence="4" type="ORF">A6K24_24210</name>
</gene>
<dbReference type="SUPFAM" id="SSF55729">
    <property type="entry name" value="Acyl-CoA N-acyltransferases (Nat)"/>
    <property type="match status" value="1"/>
</dbReference>
<proteinExistence type="predicted"/>
<dbReference type="CDD" id="cd04301">
    <property type="entry name" value="NAT_SF"/>
    <property type="match status" value="1"/>
</dbReference>
<reference evidence="5" key="1">
    <citation type="submission" date="2016-04" db="EMBL/GenBank/DDBJ databases">
        <authorList>
            <person name="Lyu Z."/>
            <person name="Lyu W."/>
        </authorList>
    </citation>
    <scope>NUCLEOTIDE SEQUENCE [LARGE SCALE GENOMIC DNA]</scope>
    <source>
        <strain evidence="5">C44</strain>
    </source>
</reference>
<protein>
    <submittedName>
        <fullName evidence="4">GNAT family acetyltransferase</fullName>
    </submittedName>
</protein>
<dbReference type="STRING" id="152268.A6K24_24210"/>
<dbReference type="PANTHER" id="PTHR10908">
    <property type="entry name" value="SEROTONIN N-ACETYLTRANSFERASE"/>
    <property type="match status" value="1"/>
</dbReference>
<evidence type="ECO:0000259" key="3">
    <source>
        <dbReference type="PROSITE" id="PS51186"/>
    </source>
</evidence>
<name>A0A179SVS7_9BACI</name>
<dbReference type="Proteomes" id="UP000078534">
    <property type="component" value="Unassembled WGS sequence"/>
</dbReference>
<dbReference type="AlphaFoldDB" id="A0A179SVS7"/>
<dbReference type="PROSITE" id="PS51186">
    <property type="entry name" value="GNAT"/>
    <property type="match status" value="1"/>
</dbReference>
<dbReference type="InterPro" id="IPR051635">
    <property type="entry name" value="SNAT-like"/>
</dbReference>
<evidence type="ECO:0000256" key="1">
    <source>
        <dbReference type="ARBA" id="ARBA00022679"/>
    </source>
</evidence>
<evidence type="ECO:0000256" key="2">
    <source>
        <dbReference type="ARBA" id="ARBA00023315"/>
    </source>
</evidence>
<keyword evidence="1 4" id="KW-0808">Transferase</keyword>
<evidence type="ECO:0000313" key="4">
    <source>
        <dbReference type="EMBL" id="OAS85388.1"/>
    </source>
</evidence>
<comment type="caution">
    <text evidence="4">The sequence shown here is derived from an EMBL/GenBank/DDBJ whole genome shotgun (WGS) entry which is preliminary data.</text>
</comment>
<dbReference type="EMBL" id="LWSG01000021">
    <property type="protein sequence ID" value="OAS85388.1"/>
    <property type="molecule type" value="Genomic_DNA"/>
</dbReference>